<keyword evidence="1" id="KW-1015">Disulfide bond</keyword>
<dbReference type="AlphaFoldDB" id="A0A226E387"/>
<keyword evidence="3" id="KW-0732">Signal</keyword>
<dbReference type="InterPro" id="IPR000859">
    <property type="entry name" value="CUB_dom"/>
</dbReference>
<evidence type="ECO:0000256" key="2">
    <source>
        <dbReference type="PROSITE-ProRule" id="PRU00059"/>
    </source>
</evidence>
<dbReference type="EMBL" id="LNIX01000007">
    <property type="protein sequence ID" value="OXA52202.1"/>
    <property type="molecule type" value="Genomic_DNA"/>
</dbReference>
<feature type="domain" description="CUB" evidence="4">
    <location>
        <begin position="125"/>
        <end position="255"/>
    </location>
</feature>
<dbReference type="Pfam" id="PF26080">
    <property type="entry name" value="CUB_animal"/>
    <property type="match status" value="1"/>
</dbReference>
<evidence type="ECO:0000313" key="5">
    <source>
        <dbReference type="EMBL" id="OXA52202.1"/>
    </source>
</evidence>
<accession>A0A226E387</accession>
<feature type="chain" id="PRO_5013347853" description="CUB domain-containing protein" evidence="3">
    <location>
        <begin position="25"/>
        <end position="423"/>
    </location>
</feature>
<dbReference type="PROSITE" id="PS01180">
    <property type="entry name" value="CUB"/>
    <property type="match status" value="1"/>
</dbReference>
<dbReference type="InterPro" id="IPR035914">
    <property type="entry name" value="Sperma_CUB_dom_sf"/>
</dbReference>
<name>A0A226E387_FOLCA</name>
<proteinExistence type="predicted"/>
<dbReference type="Gene3D" id="2.60.120.290">
    <property type="entry name" value="Spermadhesin, CUB domain"/>
    <property type="match status" value="1"/>
</dbReference>
<dbReference type="PANTHER" id="PTHR33236:SF5">
    <property type="entry name" value="CUB DOMAIN-CONTAINING PROTEIN"/>
    <property type="match status" value="1"/>
</dbReference>
<organism evidence="5 6">
    <name type="scientific">Folsomia candida</name>
    <name type="common">Springtail</name>
    <dbReference type="NCBI Taxonomy" id="158441"/>
    <lineage>
        <taxon>Eukaryota</taxon>
        <taxon>Metazoa</taxon>
        <taxon>Ecdysozoa</taxon>
        <taxon>Arthropoda</taxon>
        <taxon>Hexapoda</taxon>
        <taxon>Collembola</taxon>
        <taxon>Entomobryomorpha</taxon>
        <taxon>Isotomoidea</taxon>
        <taxon>Isotomidae</taxon>
        <taxon>Proisotominae</taxon>
        <taxon>Folsomia</taxon>
    </lineage>
</organism>
<dbReference type="Proteomes" id="UP000198287">
    <property type="component" value="Unassembled WGS sequence"/>
</dbReference>
<evidence type="ECO:0000256" key="1">
    <source>
        <dbReference type="ARBA" id="ARBA00023157"/>
    </source>
</evidence>
<reference evidence="5 6" key="1">
    <citation type="submission" date="2015-12" db="EMBL/GenBank/DDBJ databases">
        <title>The genome of Folsomia candida.</title>
        <authorList>
            <person name="Faddeeva A."/>
            <person name="Derks M.F."/>
            <person name="Anvar Y."/>
            <person name="Smit S."/>
            <person name="Van Straalen N."/>
            <person name="Roelofs D."/>
        </authorList>
    </citation>
    <scope>NUCLEOTIDE SEQUENCE [LARGE SCALE GENOMIC DNA]</scope>
    <source>
        <strain evidence="5 6">VU population</strain>
        <tissue evidence="5">Whole body</tissue>
    </source>
</reference>
<comment type="caution">
    <text evidence="2">Lacks conserved residue(s) required for the propagation of feature annotation.</text>
</comment>
<dbReference type="OrthoDB" id="6337346at2759"/>
<feature type="signal peptide" evidence="3">
    <location>
        <begin position="1"/>
        <end position="24"/>
    </location>
</feature>
<evidence type="ECO:0000313" key="6">
    <source>
        <dbReference type="Proteomes" id="UP000198287"/>
    </source>
</evidence>
<evidence type="ECO:0000256" key="3">
    <source>
        <dbReference type="SAM" id="SignalP"/>
    </source>
</evidence>
<dbReference type="STRING" id="158441.A0A226E387"/>
<keyword evidence="6" id="KW-1185">Reference proteome</keyword>
<evidence type="ECO:0000259" key="4">
    <source>
        <dbReference type="PROSITE" id="PS01180"/>
    </source>
</evidence>
<sequence length="423" mass="45810">MKFRQSSVVAWIVGVVLLCDAVSAIGTHYKSDRSQLLKEEYEPTFQNSSYFDNAEFALSSRERHFRQSKFFPLFTIIRFTNEVCRTSSEEHGICHTKTQCAAAGGLALGNCAQGLGVCCRFVVQCGAIITQNGTSFQSPNYPSRFTPTDGSNVCQVRVRRPHNVCQLRLNFIALDIDGPVPAPTATNTAPNDAGACKTDSLAITASGGTVPNLCGNLNGQHIYIDYGTSDTITLNLLMSGTVQRERVWNIEILTIPCLSVVRAPPGCLQYFTGISGQVQSFNFQGGTHLSNMDYSICVRPEDGMRFIDWAPCSPGDVRISGSPATSPTMPMPCGAAATPIPDYLIIMGGVSYPMGTPTAAIPSGTSITDRFCDLTFPSAVTSAYVRSSVRPFILHFRTDSNEIAAANMDASVGFCLRWQQNPQ</sequence>
<protein>
    <recommendedName>
        <fullName evidence="4">CUB domain-containing protein</fullName>
    </recommendedName>
</protein>
<dbReference type="OMA" id="NTKYGIC"/>
<dbReference type="SUPFAM" id="SSF49854">
    <property type="entry name" value="Spermadhesin, CUB domain"/>
    <property type="match status" value="1"/>
</dbReference>
<gene>
    <name evidence="5" type="ORF">Fcan01_13480</name>
</gene>
<comment type="caution">
    <text evidence="5">The sequence shown here is derived from an EMBL/GenBank/DDBJ whole genome shotgun (WGS) entry which is preliminary data.</text>
</comment>
<dbReference type="InterPro" id="IPR058698">
    <property type="entry name" value="CUB_metazoa"/>
</dbReference>
<dbReference type="PANTHER" id="PTHR33236">
    <property type="entry name" value="INTRAFLAGELLAR TRANSPORT PROTEIN 122 FAMILY PROTEIN-RELATED"/>
    <property type="match status" value="1"/>
</dbReference>